<sequence length="132" mass="14531">MGRPAYKPTDRDREQVKMLSGMGIDGANIAALLGISEPTMRKYFRRELEIGYVQANAQVAQSLFRQATDKNKPNVVAAIFWMKTRAGWVEAKPEEATKGKKDVQKEAAQKVARGKFAPTAPPKLIASGGRKV</sequence>
<dbReference type="EMBL" id="JACFYJ010000019">
    <property type="protein sequence ID" value="MEI5998244.1"/>
    <property type="molecule type" value="Genomic_DNA"/>
</dbReference>
<evidence type="ECO:0000256" key="1">
    <source>
        <dbReference type="SAM" id="MobiDB-lite"/>
    </source>
</evidence>
<evidence type="ECO:0000313" key="2">
    <source>
        <dbReference type="EMBL" id="MEI5998244.1"/>
    </source>
</evidence>
<name>A0ABU8IRY5_9BURK</name>
<proteinExistence type="predicted"/>
<accession>A0ABU8IRY5</accession>
<feature type="compositionally biased region" description="Basic and acidic residues" evidence="1">
    <location>
        <begin position="93"/>
        <end position="108"/>
    </location>
</feature>
<feature type="region of interest" description="Disordered" evidence="1">
    <location>
        <begin position="93"/>
        <end position="132"/>
    </location>
</feature>
<keyword evidence="3" id="KW-1185">Reference proteome</keyword>
<organism evidence="2 3">
    <name type="scientific">Paraburkholderia bengalensis</name>
    <dbReference type="NCBI Taxonomy" id="2747562"/>
    <lineage>
        <taxon>Bacteria</taxon>
        <taxon>Pseudomonadati</taxon>
        <taxon>Pseudomonadota</taxon>
        <taxon>Betaproteobacteria</taxon>
        <taxon>Burkholderiales</taxon>
        <taxon>Burkholderiaceae</taxon>
        <taxon>Paraburkholderia</taxon>
    </lineage>
</organism>
<dbReference type="RefSeq" id="WP_336598425.1">
    <property type="nucleotide sequence ID" value="NZ_JACFYJ010000019.1"/>
</dbReference>
<reference evidence="2 3" key="1">
    <citation type="journal article" date="2022" name="Arch. Microbiol.">
        <title>Paraburkholderia bengalensis sp. nov. isolated from roots of Oryza sativa, IR64.</title>
        <authorList>
            <person name="Nag P."/>
            <person name="Mondal N."/>
            <person name="Sarkar J."/>
            <person name="Das S."/>
        </authorList>
    </citation>
    <scope>NUCLEOTIDE SEQUENCE [LARGE SCALE GENOMIC DNA]</scope>
    <source>
        <strain evidence="2 3">IR64_4_BI</strain>
    </source>
</reference>
<comment type="caution">
    <text evidence="2">The sequence shown here is derived from an EMBL/GenBank/DDBJ whole genome shotgun (WGS) entry which is preliminary data.</text>
</comment>
<protein>
    <submittedName>
        <fullName evidence="2">Uncharacterized protein</fullName>
    </submittedName>
</protein>
<evidence type="ECO:0000313" key="3">
    <source>
        <dbReference type="Proteomes" id="UP001386437"/>
    </source>
</evidence>
<gene>
    <name evidence="2" type="ORF">H3V53_13830</name>
</gene>
<dbReference type="Proteomes" id="UP001386437">
    <property type="component" value="Unassembled WGS sequence"/>
</dbReference>